<feature type="compositionally biased region" description="Polar residues" evidence="2">
    <location>
        <begin position="1"/>
        <end position="16"/>
    </location>
</feature>
<dbReference type="AlphaFoldDB" id="A0ABD3PTF4"/>
<name>A0ABD3PTF4_9STRA</name>
<evidence type="ECO:0000313" key="3">
    <source>
        <dbReference type="EMBL" id="KAL3790666.1"/>
    </source>
</evidence>
<organism evidence="3 4">
    <name type="scientific">Cyclotella cryptica</name>
    <dbReference type="NCBI Taxonomy" id="29204"/>
    <lineage>
        <taxon>Eukaryota</taxon>
        <taxon>Sar</taxon>
        <taxon>Stramenopiles</taxon>
        <taxon>Ochrophyta</taxon>
        <taxon>Bacillariophyta</taxon>
        <taxon>Coscinodiscophyceae</taxon>
        <taxon>Thalassiosirophycidae</taxon>
        <taxon>Stephanodiscales</taxon>
        <taxon>Stephanodiscaceae</taxon>
        <taxon>Cyclotella</taxon>
    </lineage>
</organism>
<evidence type="ECO:0000313" key="4">
    <source>
        <dbReference type="Proteomes" id="UP001516023"/>
    </source>
</evidence>
<reference evidence="3 4" key="1">
    <citation type="journal article" date="2020" name="G3 (Bethesda)">
        <title>Improved Reference Genome for Cyclotella cryptica CCMP332, a Model for Cell Wall Morphogenesis, Salinity Adaptation, and Lipid Production in Diatoms (Bacillariophyta).</title>
        <authorList>
            <person name="Roberts W.R."/>
            <person name="Downey K.M."/>
            <person name="Ruck E.C."/>
            <person name="Traller J.C."/>
            <person name="Alverson A.J."/>
        </authorList>
    </citation>
    <scope>NUCLEOTIDE SEQUENCE [LARGE SCALE GENOMIC DNA]</scope>
    <source>
        <strain evidence="3 4">CCMP332</strain>
    </source>
</reference>
<feature type="region of interest" description="Disordered" evidence="2">
    <location>
        <begin position="536"/>
        <end position="589"/>
    </location>
</feature>
<feature type="compositionally biased region" description="Polar residues" evidence="2">
    <location>
        <begin position="550"/>
        <end position="572"/>
    </location>
</feature>
<feature type="compositionally biased region" description="Low complexity" evidence="2">
    <location>
        <begin position="682"/>
        <end position="693"/>
    </location>
</feature>
<sequence length="746" mass="84486">MSALQPGNNTPSSPQNPKEVDYYLNPTELFRWINYRRWDGARARAQSHPDECDTWIVSRHTSDGRILWRHLPLHLVCMQREAATVPNEEDLNATVAARHIETLIDVLLDSYPEGASSPDDQGMLPLHLLLTKCENEPNERVINLLLTSFPNAVDVQDKFGRTPYDILREQSKDGASDRTRAAFRALKRARYVSDRISATIRDESANIVAAVQNEASNERGASQKIIVRLEEELSNCRKQMDEQRHRDNNLQAEIRMLSDQLASAKVSLDNANRALEMTRKERDGLLNKAEDLGNRLKYHDRDLENVRQEAEEKRQNDIDTIANLRSELNTSKAMSEALESQLRSRFTNEEYLSTSVTSLEAQLEELTSQHEHALKKAQHEVESLNVDNKRLKFNAEELSKKNTLLQYKLSELSQQVTSIMSSHSALSSEHDRLIELSERHEALLLDAFRKERSELVDAFSKQRAALEKSFAEQERVVKESLKKEESILRQAKEDRSRGRGMVEKIRKEFQEIRTAAADRERQMHAEALVANRKVKRDPVLINPSSSTSTKHSYGSNPSTPIETRNPLPSQEARSGHAARIPQHHSPSNQVDGHLVRLLDERAASQSSSSRRDPDGTITGSYAAANHRSYYANEGNVDLNTNQIRRDGRNKHLPPTSIPGSMYQTSSYQGGYSLDEYSHASDDGSNSAGYSDSSSYERAHPSRDSHDYQRVGGSRMQTHHNNRHDFGNARGSLQYISESYGDESGMG</sequence>
<keyword evidence="4" id="KW-1185">Reference proteome</keyword>
<accession>A0ABD3PTF4</accession>
<feature type="compositionally biased region" description="Polar residues" evidence="2">
    <location>
        <begin position="657"/>
        <end position="669"/>
    </location>
</feature>
<feature type="region of interest" description="Disordered" evidence="2">
    <location>
        <begin position="601"/>
        <end position="620"/>
    </location>
</feature>
<feature type="coiled-coil region" evidence="1">
    <location>
        <begin position="226"/>
        <end position="415"/>
    </location>
</feature>
<feature type="compositionally biased region" description="Basic and acidic residues" evidence="2">
    <location>
        <begin position="694"/>
        <end position="708"/>
    </location>
</feature>
<comment type="caution">
    <text evidence="3">The sequence shown here is derived from an EMBL/GenBank/DDBJ whole genome shotgun (WGS) entry which is preliminary data.</text>
</comment>
<keyword evidence="1" id="KW-0175">Coiled coil</keyword>
<feature type="region of interest" description="Disordered" evidence="2">
    <location>
        <begin position="632"/>
        <end position="746"/>
    </location>
</feature>
<dbReference type="Proteomes" id="UP001516023">
    <property type="component" value="Unassembled WGS sequence"/>
</dbReference>
<evidence type="ECO:0000256" key="1">
    <source>
        <dbReference type="SAM" id="Coils"/>
    </source>
</evidence>
<evidence type="ECO:0000256" key="2">
    <source>
        <dbReference type="SAM" id="MobiDB-lite"/>
    </source>
</evidence>
<protein>
    <submittedName>
        <fullName evidence="3">Uncharacterized protein</fullName>
    </submittedName>
</protein>
<feature type="region of interest" description="Disordered" evidence="2">
    <location>
        <begin position="1"/>
        <end position="20"/>
    </location>
</feature>
<gene>
    <name evidence="3" type="ORF">HJC23_009766</name>
</gene>
<proteinExistence type="predicted"/>
<dbReference type="EMBL" id="JABMIG020000124">
    <property type="protein sequence ID" value="KAL3790666.1"/>
    <property type="molecule type" value="Genomic_DNA"/>
</dbReference>